<evidence type="ECO:0000313" key="2">
    <source>
        <dbReference type="WBParaSite" id="nRc.2.0.1.t23904-RA"/>
    </source>
</evidence>
<proteinExistence type="predicted"/>
<name>A0A915JBP6_ROMCU</name>
<keyword evidence="1" id="KW-1185">Reference proteome</keyword>
<protein>
    <submittedName>
        <fullName evidence="2">Uncharacterized protein</fullName>
    </submittedName>
</protein>
<organism evidence="1 2">
    <name type="scientific">Romanomermis culicivorax</name>
    <name type="common">Nematode worm</name>
    <dbReference type="NCBI Taxonomy" id="13658"/>
    <lineage>
        <taxon>Eukaryota</taxon>
        <taxon>Metazoa</taxon>
        <taxon>Ecdysozoa</taxon>
        <taxon>Nematoda</taxon>
        <taxon>Enoplea</taxon>
        <taxon>Dorylaimia</taxon>
        <taxon>Mermithida</taxon>
        <taxon>Mermithoidea</taxon>
        <taxon>Mermithidae</taxon>
        <taxon>Romanomermis</taxon>
    </lineage>
</organism>
<dbReference type="AlphaFoldDB" id="A0A915JBP6"/>
<sequence>MNSSTTFSPIFQASTKGDDVESIESLEALTTHDEGIHFMLCTRDARYQSVENTRVLVHMIRENSNYFDFLLIINPVSSLW</sequence>
<dbReference type="WBParaSite" id="nRc.2.0.1.t23904-RA">
    <property type="protein sequence ID" value="nRc.2.0.1.t23904-RA"/>
    <property type="gene ID" value="nRc.2.0.1.g23904"/>
</dbReference>
<accession>A0A915JBP6</accession>
<evidence type="ECO:0000313" key="1">
    <source>
        <dbReference type="Proteomes" id="UP000887565"/>
    </source>
</evidence>
<dbReference type="Proteomes" id="UP000887565">
    <property type="component" value="Unplaced"/>
</dbReference>
<reference evidence="2" key="1">
    <citation type="submission" date="2022-11" db="UniProtKB">
        <authorList>
            <consortium name="WormBaseParasite"/>
        </authorList>
    </citation>
    <scope>IDENTIFICATION</scope>
</reference>